<dbReference type="PANTHER" id="PTHR30244">
    <property type="entry name" value="TRANSAMINASE"/>
    <property type="match status" value="1"/>
</dbReference>
<dbReference type="InterPro" id="IPR015424">
    <property type="entry name" value="PyrdxlP-dep_Trfase"/>
</dbReference>
<dbReference type="Proteomes" id="UP000016660">
    <property type="component" value="Unassembled WGS sequence"/>
</dbReference>
<dbReference type="CDD" id="cd00616">
    <property type="entry name" value="AHBA_syn"/>
    <property type="match status" value="1"/>
</dbReference>
<keyword evidence="3" id="KW-0032">Aminotransferase</keyword>
<protein>
    <submittedName>
        <fullName evidence="3">DegT/DnrJ/EryC1/StrS aminotransferase family protein</fullName>
    </submittedName>
</protein>
<evidence type="ECO:0000256" key="1">
    <source>
        <dbReference type="ARBA" id="ARBA00037999"/>
    </source>
</evidence>
<dbReference type="InterPro" id="IPR015422">
    <property type="entry name" value="PyrdxlP-dep_Trfase_small"/>
</dbReference>
<dbReference type="EMBL" id="AWUY01000026">
    <property type="protein sequence ID" value="ERJ80499.1"/>
    <property type="molecule type" value="Genomic_DNA"/>
</dbReference>
<evidence type="ECO:0000256" key="2">
    <source>
        <dbReference type="RuleBase" id="RU004508"/>
    </source>
</evidence>
<evidence type="ECO:0000313" key="4">
    <source>
        <dbReference type="Proteomes" id="UP000016660"/>
    </source>
</evidence>
<name>A0ABP2YAB6_9BACT</name>
<comment type="similarity">
    <text evidence="1 2">Belongs to the DegT/DnrJ/EryC1 family.</text>
</comment>
<organism evidence="3 4">
    <name type="scientific">Prevotella disiens JCM 6334 = ATCC 29426</name>
    <dbReference type="NCBI Taxonomy" id="1235811"/>
    <lineage>
        <taxon>Bacteria</taxon>
        <taxon>Pseudomonadati</taxon>
        <taxon>Bacteroidota</taxon>
        <taxon>Bacteroidia</taxon>
        <taxon>Bacteroidales</taxon>
        <taxon>Prevotellaceae</taxon>
        <taxon>Prevotella</taxon>
    </lineage>
</organism>
<dbReference type="SUPFAM" id="SSF53383">
    <property type="entry name" value="PLP-dependent transferases"/>
    <property type="match status" value="1"/>
</dbReference>
<dbReference type="PANTHER" id="PTHR30244:SF34">
    <property type="entry name" value="DTDP-4-AMINO-4,6-DIDEOXYGALACTOSE TRANSAMINASE"/>
    <property type="match status" value="1"/>
</dbReference>
<accession>A0ABP2YAB6</accession>
<dbReference type="InterPro" id="IPR000653">
    <property type="entry name" value="DegT/StrS_aminotransferase"/>
</dbReference>
<keyword evidence="4" id="KW-1185">Reference proteome</keyword>
<proteinExistence type="inferred from homology"/>
<dbReference type="Gene3D" id="3.40.640.10">
    <property type="entry name" value="Type I PLP-dependent aspartate aminotransferase-like (Major domain)"/>
    <property type="match status" value="1"/>
</dbReference>
<comment type="caution">
    <text evidence="3">The sequence shown here is derived from an EMBL/GenBank/DDBJ whole genome shotgun (WGS) entry which is preliminary data.</text>
</comment>
<gene>
    <name evidence="3" type="ORF">HMPREF0653_00364</name>
</gene>
<keyword evidence="2" id="KW-0663">Pyridoxal phosphate</keyword>
<feature type="non-terminal residue" evidence="3">
    <location>
        <position position="1"/>
    </location>
</feature>
<evidence type="ECO:0000313" key="3">
    <source>
        <dbReference type="EMBL" id="ERJ80499.1"/>
    </source>
</evidence>
<dbReference type="Gene3D" id="3.90.1150.10">
    <property type="entry name" value="Aspartate Aminotransferase, domain 1"/>
    <property type="match status" value="1"/>
</dbReference>
<dbReference type="InterPro" id="IPR015421">
    <property type="entry name" value="PyrdxlP-dep_Trfase_major"/>
</dbReference>
<dbReference type="GO" id="GO:0008483">
    <property type="term" value="F:transaminase activity"/>
    <property type="evidence" value="ECO:0007669"/>
    <property type="project" value="UniProtKB-KW"/>
</dbReference>
<sequence length="460" mass="51344">EEIIIQQTLINKMERKYLCLAHMSGNEQKYIQEAFDTNWVVPLGPNVNAFEEELARFCKSKPSNIDFSNEVYPQSIQAHNDNPDELWNDGYKELENKEVVALCSGTSAIHLALISLGVKAGDEVICQSFTFCASSHPVMYLGATPVFVDSEADTWNMSPELLERAIKDRIEKTGRKPKAIIVVYLYGMPAKIKEIIEIAERYSIPIVEDAAEGLGSRYNGQVIGTFGEYGVMSFNGNKMITTSGGGALICPNKEAKERIMFFATQAREAFPYYQHEEIGYNYRLSNICAGIGRGQMTVLDEHITHHKYLANLYKEGFKDVKGITFHNNPNEEYDSNFWLNTITLDKDLKVIGQENAYNEAIAGAVGGAAGVVHSTGKAHTDCEPNTNIEAMRIALDKLGIESRPLWKPMHLQPVYKNSPAYINGISEELFKTGLCLPSGPMISDEDARFIIESIKQSIIE</sequence>
<dbReference type="Pfam" id="PF01041">
    <property type="entry name" value="DegT_DnrJ_EryC1"/>
    <property type="match status" value="2"/>
</dbReference>
<keyword evidence="3" id="KW-0808">Transferase</keyword>
<reference evidence="3 4" key="1">
    <citation type="submission" date="2013-06" db="EMBL/GenBank/DDBJ databases">
        <authorList>
            <person name="Weinstock G."/>
            <person name="Sodergren E."/>
            <person name="Lobos E.A."/>
            <person name="Fulton L."/>
            <person name="Fulton R."/>
            <person name="Courtney L."/>
            <person name="Fronick C."/>
            <person name="O'Laughlin M."/>
            <person name="Godfrey J."/>
            <person name="Wilson R.M."/>
            <person name="Miner T."/>
            <person name="Farmer C."/>
            <person name="Delehaunty K."/>
            <person name="Cordes M."/>
            <person name="Minx P."/>
            <person name="Tomlinson C."/>
            <person name="Chen J."/>
            <person name="Wollam A."/>
            <person name="Pepin K.H."/>
            <person name="Bhonagiri V."/>
            <person name="Zhang X."/>
            <person name="Warren W."/>
            <person name="Mitreva M."/>
            <person name="Mardis E.R."/>
            <person name="Wilson R.K."/>
        </authorList>
    </citation>
    <scope>NUCLEOTIDE SEQUENCE [LARGE SCALE GENOMIC DNA]</scope>
    <source>
        <strain evidence="3 4">ATCC 29426</strain>
    </source>
</reference>